<name>A0A162TE38_PHYB8</name>
<evidence type="ECO:0000313" key="2">
    <source>
        <dbReference type="Proteomes" id="UP000077315"/>
    </source>
</evidence>
<dbReference type="EMBL" id="KV441003">
    <property type="protein sequence ID" value="OAD66403.1"/>
    <property type="molecule type" value="Genomic_DNA"/>
</dbReference>
<proteinExistence type="predicted"/>
<gene>
    <name evidence="1" type="ORF">PHYBLDRAFT_70864</name>
</gene>
<reference evidence="2" key="1">
    <citation type="submission" date="2015-06" db="EMBL/GenBank/DDBJ databases">
        <title>Expansion of signal transduction pathways in fungi by whole-genome duplication.</title>
        <authorList>
            <consortium name="DOE Joint Genome Institute"/>
            <person name="Corrochano L.M."/>
            <person name="Kuo A."/>
            <person name="Marcet-Houben M."/>
            <person name="Polaino S."/>
            <person name="Salamov A."/>
            <person name="Villalobos J.M."/>
            <person name="Alvarez M.I."/>
            <person name="Avalos J."/>
            <person name="Benito E.P."/>
            <person name="Benoit I."/>
            <person name="Burger G."/>
            <person name="Camino L.P."/>
            <person name="Canovas D."/>
            <person name="Cerda-Olmedo E."/>
            <person name="Cheng J.-F."/>
            <person name="Dominguez A."/>
            <person name="Elias M."/>
            <person name="Eslava A.P."/>
            <person name="Glaser F."/>
            <person name="Grimwood J."/>
            <person name="Gutierrez G."/>
            <person name="Heitman J."/>
            <person name="Henrissat B."/>
            <person name="Iturriaga E.A."/>
            <person name="Lang B.F."/>
            <person name="Lavin J.L."/>
            <person name="Lee S."/>
            <person name="Li W."/>
            <person name="Lindquist E."/>
            <person name="Lopez-Garcia S."/>
            <person name="Luque E.M."/>
            <person name="Marcos A.T."/>
            <person name="Martin J."/>
            <person name="McCluskey K."/>
            <person name="Medina H.R."/>
            <person name="Miralles-Duran A."/>
            <person name="Miyazaki A."/>
            <person name="Munoz-Torres E."/>
            <person name="Oguiza J.A."/>
            <person name="Ohm R."/>
            <person name="Olmedo M."/>
            <person name="Orejas M."/>
            <person name="Ortiz-Castellanos L."/>
            <person name="Pisabarro A.G."/>
            <person name="Rodriguez-Romero J."/>
            <person name="Ruiz-Herrera J."/>
            <person name="Ruiz-Vazquez R."/>
            <person name="Sanz C."/>
            <person name="Schackwitz W."/>
            <person name="Schmutz J."/>
            <person name="Shahriari M."/>
            <person name="Shelest E."/>
            <person name="Silva-Franco F."/>
            <person name="Soanes D."/>
            <person name="Syed K."/>
            <person name="Tagua V.G."/>
            <person name="Talbot N.J."/>
            <person name="Thon M."/>
            <person name="De vries R.P."/>
            <person name="Wiebenga A."/>
            <person name="Yadav J.S."/>
            <person name="Braun E.L."/>
            <person name="Baker S."/>
            <person name="Garre V."/>
            <person name="Horwitz B."/>
            <person name="Torres-Martinez S."/>
            <person name="Idnurm A."/>
            <person name="Herrera-Estrella A."/>
            <person name="Gabaldon T."/>
            <person name="Grigoriev I.V."/>
        </authorList>
    </citation>
    <scope>NUCLEOTIDE SEQUENCE [LARGE SCALE GENOMIC DNA]</scope>
    <source>
        <strain evidence="2">NRRL 1555(-)</strain>
    </source>
</reference>
<dbReference type="RefSeq" id="XP_018284443.1">
    <property type="nucleotide sequence ID" value="XM_018442351.1"/>
</dbReference>
<sequence length="137" mass="15958">MNYKTECIKTDSESSSKLIKKTDNVTPVIIVRKSIQHNSNTHVVVRVLDQYKETNSHGRVKNPGRTLDLKERVFREIFYDIKRDPLQPMSAIRKAAANPTSTIKFRMFLHSKGIYSRRLIKKPKITEANMKKKNAWN</sequence>
<keyword evidence="2" id="KW-1185">Reference proteome</keyword>
<accession>A0A162TE38</accession>
<evidence type="ECO:0000313" key="1">
    <source>
        <dbReference type="EMBL" id="OAD66403.1"/>
    </source>
</evidence>
<dbReference type="VEuPathDB" id="FungiDB:PHYBLDRAFT_70864"/>
<dbReference type="Proteomes" id="UP000077315">
    <property type="component" value="Unassembled WGS sequence"/>
</dbReference>
<dbReference type="AlphaFoldDB" id="A0A162TE38"/>
<dbReference type="InParanoid" id="A0A162TE38"/>
<dbReference type="GeneID" id="29003257"/>
<protein>
    <recommendedName>
        <fullName evidence="3">Homeodomain-like DNA binding domain-containing transcription factor</fullName>
    </recommendedName>
</protein>
<evidence type="ECO:0008006" key="3">
    <source>
        <dbReference type="Google" id="ProtNLM"/>
    </source>
</evidence>
<organism evidence="1 2">
    <name type="scientific">Phycomyces blakesleeanus (strain ATCC 8743b / DSM 1359 / FGSC 10004 / NBRC 33097 / NRRL 1555)</name>
    <dbReference type="NCBI Taxonomy" id="763407"/>
    <lineage>
        <taxon>Eukaryota</taxon>
        <taxon>Fungi</taxon>
        <taxon>Fungi incertae sedis</taxon>
        <taxon>Mucoromycota</taxon>
        <taxon>Mucoromycotina</taxon>
        <taxon>Mucoromycetes</taxon>
        <taxon>Mucorales</taxon>
        <taxon>Phycomycetaceae</taxon>
        <taxon>Phycomyces</taxon>
    </lineage>
</organism>